<reference evidence="1" key="2">
    <citation type="journal article" date="2023" name="Int. J. Mol. Sci.">
        <title>De Novo Assembly and Annotation of 11 Diverse Shrub Willow (Salix) Genomes Reveals Novel Gene Organization in Sex-Linked Regions.</title>
        <authorList>
            <person name="Hyden B."/>
            <person name="Feng K."/>
            <person name="Yates T.B."/>
            <person name="Jawdy S."/>
            <person name="Cereghino C."/>
            <person name="Smart L.B."/>
            <person name="Muchero W."/>
        </authorList>
    </citation>
    <scope>NUCLEOTIDE SEQUENCE</scope>
    <source>
        <tissue evidence="1">Shoot tip</tissue>
    </source>
</reference>
<comment type="caution">
    <text evidence="1">The sequence shown here is derived from an EMBL/GenBank/DDBJ whole genome shotgun (WGS) entry which is preliminary data.</text>
</comment>
<keyword evidence="2" id="KW-1185">Reference proteome</keyword>
<reference evidence="1" key="1">
    <citation type="submission" date="2022-11" db="EMBL/GenBank/DDBJ databases">
        <authorList>
            <person name="Hyden B.L."/>
            <person name="Feng K."/>
            <person name="Yates T."/>
            <person name="Jawdy S."/>
            <person name="Smart L.B."/>
            <person name="Muchero W."/>
        </authorList>
    </citation>
    <scope>NUCLEOTIDE SEQUENCE</scope>
    <source>
        <tissue evidence="1">Shoot tip</tissue>
    </source>
</reference>
<name>A0A9Q0SQQ7_SALPP</name>
<accession>A0A9Q0SQQ7</accession>
<proteinExistence type="predicted"/>
<dbReference type="Proteomes" id="UP001151532">
    <property type="component" value="Chromosome 2"/>
</dbReference>
<dbReference type="EMBL" id="JAPFFK010000019">
    <property type="protein sequence ID" value="KAJ6686644.1"/>
    <property type="molecule type" value="Genomic_DNA"/>
</dbReference>
<organism evidence="1 2">
    <name type="scientific">Salix purpurea</name>
    <name type="common">Purple osier willow</name>
    <dbReference type="NCBI Taxonomy" id="77065"/>
    <lineage>
        <taxon>Eukaryota</taxon>
        <taxon>Viridiplantae</taxon>
        <taxon>Streptophyta</taxon>
        <taxon>Embryophyta</taxon>
        <taxon>Tracheophyta</taxon>
        <taxon>Spermatophyta</taxon>
        <taxon>Magnoliopsida</taxon>
        <taxon>eudicotyledons</taxon>
        <taxon>Gunneridae</taxon>
        <taxon>Pentapetalae</taxon>
        <taxon>rosids</taxon>
        <taxon>fabids</taxon>
        <taxon>Malpighiales</taxon>
        <taxon>Salicaceae</taxon>
        <taxon>Saliceae</taxon>
        <taxon>Salix</taxon>
    </lineage>
</organism>
<evidence type="ECO:0000313" key="2">
    <source>
        <dbReference type="Proteomes" id="UP001151532"/>
    </source>
</evidence>
<gene>
    <name evidence="1" type="ORF">OIU79_016419</name>
</gene>
<sequence>MSSTFLAFVNFPSFLSIPPRRRRLHIIKLNGRLRSNSQTSPVTNCKFLAIRFFFLTSGQVKALEEEIASSLSNSPDESNASKHICCINSHILYVISAATKHCLVDLRHRRLDVIGLIFFLPTCFVMND</sequence>
<evidence type="ECO:0000313" key="1">
    <source>
        <dbReference type="EMBL" id="KAJ6686644.1"/>
    </source>
</evidence>
<protein>
    <submittedName>
        <fullName evidence="1">Uncharacterized protein</fullName>
    </submittedName>
</protein>
<dbReference type="AlphaFoldDB" id="A0A9Q0SQQ7"/>